<name>A0A367GPV5_9SPHI</name>
<evidence type="ECO:0000259" key="1">
    <source>
        <dbReference type="Pfam" id="PF18922"/>
    </source>
</evidence>
<dbReference type="RefSeq" id="WP_114004405.1">
    <property type="nucleotide sequence ID" value="NZ_QGDC01000003.1"/>
</dbReference>
<evidence type="ECO:0000313" key="2">
    <source>
        <dbReference type="EMBL" id="RCH55489.1"/>
    </source>
</evidence>
<evidence type="ECO:0000313" key="3">
    <source>
        <dbReference type="Proteomes" id="UP000253209"/>
    </source>
</evidence>
<dbReference type="Proteomes" id="UP000253209">
    <property type="component" value="Unassembled WGS sequence"/>
</dbReference>
<feature type="domain" description="DUF5672" evidence="1">
    <location>
        <begin position="56"/>
        <end position="255"/>
    </location>
</feature>
<dbReference type="Pfam" id="PF18922">
    <property type="entry name" value="DUF5672"/>
    <property type="match status" value="1"/>
</dbReference>
<keyword evidence="3" id="KW-1185">Reference proteome</keyword>
<dbReference type="InterPro" id="IPR043729">
    <property type="entry name" value="DUF5672"/>
</dbReference>
<proteinExistence type="predicted"/>
<comment type="caution">
    <text evidence="2">The sequence shown here is derived from an EMBL/GenBank/DDBJ whole genome shotgun (WGS) entry which is preliminary data.</text>
</comment>
<reference evidence="2 3" key="1">
    <citation type="submission" date="2018-05" db="EMBL/GenBank/DDBJ databases">
        <title>Mucilaginibacter hurinus sp. nov., isolated from briquette warehouse soil.</title>
        <authorList>
            <person name="Choi L."/>
        </authorList>
    </citation>
    <scope>NUCLEOTIDE SEQUENCE [LARGE SCALE GENOMIC DNA]</scope>
    <source>
        <strain evidence="2 3">ZR32</strain>
    </source>
</reference>
<dbReference type="OrthoDB" id="7391526at2"/>
<dbReference type="EMBL" id="QGDC01000003">
    <property type="protein sequence ID" value="RCH55489.1"/>
    <property type="molecule type" value="Genomic_DNA"/>
</dbReference>
<dbReference type="AlphaFoldDB" id="A0A367GPV5"/>
<gene>
    <name evidence="2" type="ORF">DJ568_06235</name>
</gene>
<protein>
    <recommendedName>
        <fullName evidence="1">DUF5672 domain-containing protein</fullName>
    </recommendedName>
</protein>
<organism evidence="2 3">
    <name type="scientific">Mucilaginibacter hurinus</name>
    <dbReference type="NCBI Taxonomy" id="2201324"/>
    <lineage>
        <taxon>Bacteria</taxon>
        <taxon>Pseudomonadati</taxon>
        <taxon>Bacteroidota</taxon>
        <taxon>Sphingobacteriia</taxon>
        <taxon>Sphingobacteriales</taxon>
        <taxon>Sphingobacteriaceae</taxon>
        <taxon>Mucilaginibacter</taxon>
    </lineage>
</organism>
<sequence>MSNSVCVVIPVHSAAPEYYELISFQQCFNILGKHPIYVVAPEGLDLCVYKALIPTFKVVYINKKWQSSKLNYNKLKMSQYFYNLFKQYTYLLTYELDAFVFTDQLKYWCDKGYDYIGAPWFDHAPANEAKMLGVGNSGFSLRNIKTMQQCLKKVYYVDPTKHSVFRKQKFIMKLKGPIFKQLRRLSKLKSLLYKENATIQKAGFLFEDKVVFEFMAPAFPEFKLAPADEAYKFSFEVNAPLLYAKNGEKLPMGCHAWWLYDLEFWKPFIESYGYKL</sequence>
<accession>A0A367GPV5</accession>